<keyword evidence="2" id="KW-0012">Acyltransferase</keyword>
<dbReference type="Proteomes" id="UP001500416">
    <property type="component" value="Unassembled WGS sequence"/>
</dbReference>
<comment type="caution">
    <text evidence="4">The sequence shown here is derived from an EMBL/GenBank/DDBJ whole genome shotgun (WGS) entry which is preliminary data.</text>
</comment>
<reference evidence="4 5" key="1">
    <citation type="journal article" date="2019" name="Int. J. Syst. Evol. Microbiol.">
        <title>The Global Catalogue of Microorganisms (GCM) 10K type strain sequencing project: providing services to taxonomists for standard genome sequencing and annotation.</title>
        <authorList>
            <consortium name="The Broad Institute Genomics Platform"/>
            <consortium name="The Broad Institute Genome Sequencing Center for Infectious Disease"/>
            <person name="Wu L."/>
            <person name="Ma J."/>
        </authorList>
    </citation>
    <scope>NUCLEOTIDE SEQUENCE [LARGE SCALE GENOMIC DNA]</scope>
    <source>
        <strain evidence="4 5">JCM 3380</strain>
    </source>
</reference>
<dbReference type="SUPFAM" id="SSF55729">
    <property type="entry name" value="Acyl-CoA N-acyltransferases (Nat)"/>
    <property type="match status" value="1"/>
</dbReference>
<dbReference type="PANTHER" id="PTHR43877">
    <property type="entry name" value="AMINOALKYLPHOSPHONATE N-ACETYLTRANSFERASE-RELATED-RELATED"/>
    <property type="match status" value="1"/>
</dbReference>
<evidence type="ECO:0000313" key="5">
    <source>
        <dbReference type="Proteomes" id="UP001500416"/>
    </source>
</evidence>
<accession>A0ABN0TF14</accession>
<evidence type="ECO:0000259" key="3">
    <source>
        <dbReference type="PROSITE" id="PS51186"/>
    </source>
</evidence>
<evidence type="ECO:0000256" key="2">
    <source>
        <dbReference type="ARBA" id="ARBA00023315"/>
    </source>
</evidence>
<dbReference type="EMBL" id="BAAABU010000003">
    <property type="protein sequence ID" value="GAA0219916.1"/>
    <property type="molecule type" value="Genomic_DNA"/>
</dbReference>
<dbReference type="InterPro" id="IPR000182">
    <property type="entry name" value="GNAT_dom"/>
</dbReference>
<name>A0ABN0TF14_9PSEU</name>
<dbReference type="InterPro" id="IPR050832">
    <property type="entry name" value="Bact_Acetyltransf"/>
</dbReference>
<gene>
    <name evidence="4" type="ORF">GCM10010492_17460</name>
</gene>
<dbReference type="CDD" id="cd04301">
    <property type="entry name" value="NAT_SF"/>
    <property type="match status" value="1"/>
</dbReference>
<evidence type="ECO:0000256" key="1">
    <source>
        <dbReference type="ARBA" id="ARBA00022679"/>
    </source>
</evidence>
<dbReference type="InterPro" id="IPR016181">
    <property type="entry name" value="Acyl_CoA_acyltransferase"/>
</dbReference>
<keyword evidence="5" id="KW-1185">Reference proteome</keyword>
<proteinExistence type="predicted"/>
<dbReference type="PROSITE" id="PS51186">
    <property type="entry name" value="GNAT"/>
    <property type="match status" value="1"/>
</dbReference>
<sequence length="171" mass="17731">MTGVEELLSADVLAFADDLADVLCDAVDGGASVGFLAPLPHARAAAWWKSRAAAVANGVLSVWVARVGDRIAGTVQVAATTTPNGTHRAEVLKLLVHRDFRGRGLGRALLAEAEKGAAARGASLLVLDTQTGSAAERLYRAAGWTEAGVIPDFAADPGGVLRPTTLFYKKV</sequence>
<protein>
    <submittedName>
        <fullName evidence="4">GNAT family N-acetyltransferase</fullName>
    </submittedName>
</protein>
<feature type="domain" description="N-acetyltransferase" evidence="3">
    <location>
        <begin position="2"/>
        <end position="171"/>
    </location>
</feature>
<keyword evidence="1" id="KW-0808">Transferase</keyword>
<dbReference type="Gene3D" id="3.40.630.30">
    <property type="match status" value="1"/>
</dbReference>
<organism evidence="4 5">
    <name type="scientific">Saccharothrix mutabilis subsp. mutabilis</name>
    <dbReference type="NCBI Taxonomy" id="66855"/>
    <lineage>
        <taxon>Bacteria</taxon>
        <taxon>Bacillati</taxon>
        <taxon>Actinomycetota</taxon>
        <taxon>Actinomycetes</taxon>
        <taxon>Pseudonocardiales</taxon>
        <taxon>Pseudonocardiaceae</taxon>
        <taxon>Saccharothrix</taxon>
    </lineage>
</organism>
<evidence type="ECO:0000313" key="4">
    <source>
        <dbReference type="EMBL" id="GAA0219916.1"/>
    </source>
</evidence>
<dbReference type="Pfam" id="PF00583">
    <property type="entry name" value="Acetyltransf_1"/>
    <property type="match status" value="1"/>
</dbReference>
<dbReference type="RefSeq" id="WP_343933164.1">
    <property type="nucleotide sequence ID" value="NZ_BAAABU010000003.1"/>
</dbReference>